<dbReference type="AlphaFoldDB" id="A0A0G1NIS6"/>
<feature type="non-terminal residue" evidence="2">
    <location>
        <position position="213"/>
    </location>
</feature>
<reference evidence="2 3" key="1">
    <citation type="journal article" date="2015" name="Nature">
        <title>rRNA introns, odd ribosomes, and small enigmatic genomes across a large radiation of phyla.</title>
        <authorList>
            <person name="Brown C.T."/>
            <person name="Hug L.A."/>
            <person name="Thomas B.C."/>
            <person name="Sharon I."/>
            <person name="Castelle C.J."/>
            <person name="Singh A."/>
            <person name="Wilkins M.J."/>
            <person name="Williams K.H."/>
            <person name="Banfield J.F."/>
        </authorList>
    </citation>
    <scope>NUCLEOTIDE SEQUENCE [LARGE SCALE GENOMIC DNA]</scope>
</reference>
<sequence>MKQPRHIWDIPIIVSKDMTRHGFAAPFVLIGVFVLLLALGGAYYLGKTQRPVVLNTPQVTDAPVIASLAPSTDQATNWKTYKLQPDSSLEYKEYSIAVPSSWKPIEHSSNFQGTETFWDSYEPTTYKLIIQQEKNLNKQTSQPFKTLKELTGFPYDVMTKIVDGQQSARVLPRAGSESIFKVLFFSKDAKLIFSIELDTPRDGSKFKEGEVLF</sequence>
<accession>A0A0G1NIS6</accession>
<protein>
    <submittedName>
        <fullName evidence="2">Uncharacterized protein</fullName>
    </submittedName>
</protein>
<evidence type="ECO:0000256" key="1">
    <source>
        <dbReference type="SAM" id="Phobius"/>
    </source>
</evidence>
<keyword evidence="1" id="KW-1133">Transmembrane helix</keyword>
<feature type="transmembrane region" description="Helical" evidence="1">
    <location>
        <begin position="21"/>
        <end position="45"/>
    </location>
</feature>
<evidence type="ECO:0000313" key="3">
    <source>
        <dbReference type="Proteomes" id="UP000034107"/>
    </source>
</evidence>
<keyword evidence="1" id="KW-0472">Membrane</keyword>
<dbReference type="Proteomes" id="UP000034107">
    <property type="component" value="Unassembled WGS sequence"/>
</dbReference>
<organism evidence="2 3">
    <name type="scientific">Candidatus Nomurabacteria bacterium GW2011_GWA1_46_11</name>
    <dbReference type="NCBI Taxonomy" id="1618732"/>
    <lineage>
        <taxon>Bacteria</taxon>
        <taxon>Candidatus Nomuraibacteriota</taxon>
    </lineage>
</organism>
<keyword evidence="1" id="KW-0812">Transmembrane</keyword>
<comment type="caution">
    <text evidence="2">The sequence shown here is derived from an EMBL/GenBank/DDBJ whole genome shotgun (WGS) entry which is preliminary data.</text>
</comment>
<dbReference type="EMBL" id="LCLS01000042">
    <property type="protein sequence ID" value="KKU20366.1"/>
    <property type="molecule type" value="Genomic_DNA"/>
</dbReference>
<name>A0A0G1NIS6_9BACT</name>
<proteinExistence type="predicted"/>
<gene>
    <name evidence="2" type="ORF">UX31_C0042G0001</name>
</gene>
<evidence type="ECO:0000313" key="2">
    <source>
        <dbReference type="EMBL" id="KKU20366.1"/>
    </source>
</evidence>